<reference evidence="2" key="1">
    <citation type="submission" date="2021-06" db="EMBL/GenBank/DDBJ databases">
        <title>Complete genome sequence of Nocardioides sp. G188.</title>
        <authorList>
            <person name="Im W.-T."/>
        </authorList>
    </citation>
    <scope>NUCLEOTIDE SEQUENCE</scope>
    <source>
        <strain evidence="2">G188</strain>
    </source>
</reference>
<feature type="transmembrane region" description="Helical" evidence="1">
    <location>
        <begin position="215"/>
        <end position="232"/>
    </location>
</feature>
<feature type="transmembrane region" description="Helical" evidence="1">
    <location>
        <begin position="263"/>
        <end position="288"/>
    </location>
</feature>
<keyword evidence="1" id="KW-1133">Transmembrane helix</keyword>
<dbReference type="RefSeq" id="WP_216937403.1">
    <property type="nucleotide sequence ID" value="NZ_CP077062.1"/>
</dbReference>
<dbReference type="EMBL" id="CP077062">
    <property type="protein sequence ID" value="QWZ06467.1"/>
    <property type="molecule type" value="Genomic_DNA"/>
</dbReference>
<feature type="transmembrane region" description="Helical" evidence="1">
    <location>
        <begin position="341"/>
        <end position="359"/>
    </location>
</feature>
<name>A0A975SV45_9ACTN</name>
<keyword evidence="1" id="KW-0812">Transmembrane</keyword>
<organism evidence="2 3">
    <name type="scientific">Nocardioides panacis</name>
    <dbReference type="NCBI Taxonomy" id="2849501"/>
    <lineage>
        <taxon>Bacteria</taxon>
        <taxon>Bacillati</taxon>
        <taxon>Actinomycetota</taxon>
        <taxon>Actinomycetes</taxon>
        <taxon>Propionibacteriales</taxon>
        <taxon>Nocardioidaceae</taxon>
        <taxon>Nocardioides</taxon>
    </lineage>
</organism>
<evidence type="ECO:0000256" key="1">
    <source>
        <dbReference type="SAM" id="Phobius"/>
    </source>
</evidence>
<protein>
    <submittedName>
        <fullName evidence="2">Uncharacterized protein</fullName>
    </submittedName>
</protein>
<evidence type="ECO:0000313" key="3">
    <source>
        <dbReference type="Proteomes" id="UP000683575"/>
    </source>
</evidence>
<accession>A0A975SV45</accession>
<dbReference type="Proteomes" id="UP000683575">
    <property type="component" value="Chromosome"/>
</dbReference>
<evidence type="ECO:0000313" key="2">
    <source>
        <dbReference type="EMBL" id="QWZ06467.1"/>
    </source>
</evidence>
<keyword evidence="1" id="KW-0472">Membrane</keyword>
<proteinExistence type="predicted"/>
<feature type="transmembrane region" description="Helical" evidence="1">
    <location>
        <begin position="189"/>
        <end position="208"/>
    </location>
</feature>
<feature type="transmembrane region" description="Helical" evidence="1">
    <location>
        <begin position="366"/>
        <end position="385"/>
    </location>
</feature>
<dbReference type="AlphaFoldDB" id="A0A975SV45"/>
<keyword evidence="3" id="KW-1185">Reference proteome</keyword>
<dbReference type="KEGG" id="nps:KRR39_12805"/>
<feature type="transmembrane region" description="Helical" evidence="1">
    <location>
        <begin position="140"/>
        <end position="160"/>
    </location>
</feature>
<feature type="transmembrane region" description="Helical" evidence="1">
    <location>
        <begin position="397"/>
        <end position="417"/>
    </location>
</feature>
<gene>
    <name evidence="2" type="ORF">KRR39_12805</name>
</gene>
<sequence>MRPLVRLGARLLVLVVLLQLLFVGLLVVGAAVPDKPIVDRLSADARSGAYGPSGQPDGQGGRATSFTDCVAAGTGLGLPTTSAFDRAIRMPRLESCTEGTRQLVTLHRGQRVDHPQEYFRYWAGYTVLTRPVLALGGMDAMRLVAGGLFGLALLTMAMTLSRALGTPYTLALLAPLLLSSNVLTVPANAFSHAISLAVIFGGVAFVTWAAARERGWSVLYAVAASAAVFNFVDLLTTPTIPLALTAAVTAALAYRRTASVRDALVTGVTVSAVWTVAYVVTWVSRWLITAVFLGWRHTMDVVTNIAKFRIDGDFGTVSHTFGAAVLKNGRTWLAVPVMPELVLGAALVAVVVSLALAWRRFGPGRLLAAAVLAAPSLIAVVWMLVLSNHSQIHDIFVYRNVPTSIGIAVAACVLAAGTRPGTSGLENPRTSFTLVP</sequence>